<evidence type="ECO:0000313" key="6">
    <source>
        <dbReference type="Proteomes" id="UP000562929"/>
    </source>
</evidence>
<sequence>MGASKSLKARKAAAAQATKPKRVKAKNKEEYGTKLTKAEKKTKKTISLPKEKERNRQNYILKKQKQVQKSPDEADKTGHEGTTQSNELAGPAKMPIEAEDDENDNVKNSRDGGALKADAPEYESTVEPTRANDDAPARNDVSSCAETKSSTDKKGEKTTETSKKVKKSRSKKKTTTQDTEMLATGDSDSTGKRKREEASDLIKEVEEPVAKKDKKEKERDKKKKRKGEADHVKDVQAEAMVVDEVDVDKTDGDNDSKKGKRGLLKSDAAKKEKKSKTSMAKDKDFQVTEVKELSQLQGDKSEAATKDKKRKSKFKEELADDDTAVELAKPDRTKGDDGAQTRAQDKEQKRERKKREKESKRLKKQREKEAADGQDAMDKWNVGELTGGTARQDKYLRLLGGKKTSSSTTKTTSSKAAKGVSAASMAEAEVQRQFEAGVKMKADGGGKRRGLGA</sequence>
<feature type="compositionally biased region" description="Basic residues" evidence="3">
    <location>
        <begin position="164"/>
        <end position="174"/>
    </location>
</feature>
<evidence type="ECO:0000256" key="3">
    <source>
        <dbReference type="SAM" id="MobiDB-lite"/>
    </source>
</evidence>
<feature type="compositionally biased region" description="Low complexity" evidence="3">
    <location>
        <begin position="401"/>
        <end position="426"/>
    </location>
</feature>
<feature type="compositionally biased region" description="Basic and acidic residues" evidence="3">
    <location>
        <begin position="189"/>
        <end position="219"/>
    </location>
</feature>
<name>A0A8H4Q4G6_9HYPO</name>
<evidence type="ECO:0000256" key="2">
    <source>
        <dbReference type="ARBA" id="ARBA00016161"/>
    </source>
</evidence>
<dbReference type="InterPro" id="IPR028124">
    <property type="entry name" value="SMAP_dom"/>
</dbReference>
<evidence type="ECO:0000256" key="1">
    <source>
        <dbReference type="ARBA" id="ARBA00006502"/>
    </source>
</evidence>
<dbReference type="Proteomes" id="UP000562929">
    <property type="component" value="Unassembled WGS sequence"/>
</dbReference>
<dbReference type="EMBL" id="JAACLJ010000005">
    <property type="protein sequence ID" value="KAF4585477.1"/>
    <property type="molecule type" value="Genomic_DNA"/>
</dbReference>
<gene>
    <name evidence="5" type="ORF">GQ602_004782</name>
</gene>
<dbReference type="OrthoDB" id="10066125at2759"/>
<dbReference type="InterPro" id="IPR026714">
    <property type="entry name" value="SMAP"/>
</dbReference>
<protein>
    <recommendedName>
        <fullName evidence="2">Small acidic protein</fullName>
    </recommendedName>
</protein>
<comment type="caution">
    <text evidence="5">The sequence shown here is derived from an EMBL/GenBank/DDBJ whole genome shotgun (WGS) entry which is preliminary data.</text>
</comment>
<dbReference type="AlphaFoldDB" id="A0A8H4Q4G6"/>
<organism evidence="5 6">
    <name type="scientific">Ophiocordyceps camponoti-floridani</name>
    <dbReference type="NCBI Taxonomy" id="2030778"/>
    <lineage>
        <taxon>Eukaryota</taxon>
        <taxon>Fungi</taxon>
        <taxon>Dikarya</taxon>
        <taxon>Ascomycota</taxon>
        <taxon>Pezizomycotina</taxon>
        <taxon>Sordariomycetes</taxon>
        <taxon>Hypocreomycetidae</taxon>
        <taxon>Hypocreales</taxon>
        <taxon>Ophiocordycipitaceae</taxon>
        <taxon>Ophiocordyceps</taxon>
    </lineage>
</organism>
<proteinExistence type="inferred from homology"/>
<feature type="compositionally biased region" description="Basic and acidic residues" evidence="3">
    <location>
        <begin position="279"/>
        <end position="292"/>
    </location>
</feature>
<feature type="domain" description="Small acidic protein-like" evidence="4">
    <location>
        <begin position="380"/>
        <end position="452"/>
    </location>
</feature>
<feature type="compositionally biased region" description="Basic and acidic residues" evidence="3">
    <location>
        <begin position="247"/>
        <end position="257"/>
    </location>
</feature>
<accession>A0A8H4Q4G6</accession>
<feature type="compositionally biased region" description="Basic and acidic residues" evidence="3">
    <location>
        <begin position="227"/>
        <end position="236"/>
    </location>
</feature>
<feature type="compositionally biased region" description="Basic and acidic residues" evidence="3">
    <location>
        <begin position="70"/>
        <end position="79"/>
    </location>
</feature>
<dbReference type="Pfam" id="PF15477">
    <property type="entry name" value="SMAP"/>
    <property type="match status" value="1"/>
</dbReference>
<evidence type="ECO:0000259" key="4">
    <source>
        <dbReference type="Pfam" id="PF15477"/>
    </source>
</evidence>
<feature type="compositionally biased region" description="Low complexity" evidence="3">
    <location>
        <begin position="1"/>
        <end position="18"/>
    </location>
</feature>
<keyword evidence="6" id="KW-1185">Reference proteome</keyword>
<reference evidence="5 6" key="1">
    <citation type="journal article" date="2020" name="G3 (Bethesda)">
        <title>Genetic Underpinnings of Host Manipulation by Ophiocordyceps as Revealed by Comparative Transcriptomics.</title>
        <authorList>
            <person name="Will I."/>
            <person name="Das B."/>
            <person name="Trinh T."/>
            <person name="Brachmann A."/>
            <person name="Ohm R.A."/>
            <person name="de Bekker C."/>
        </authorList>
    </citation>
    <scope>NUCLEOTIDE SEQUENCE [LARGE SCALE GENOMIC DNA]</scope>
    <source>
        <strain evidence="5 6">EC05</strain>
    </source>
</reference>
<feature type="compositionally biased region" description="Basic and acidic residues" evidence="3">
    <location>
        <begin position="26"/>
        <end position="39"/>
    </location>
</feature>
<dbReference type="PANTHER" id="PTHR22175:SF0">
    <property type="entry name" value="SMALL ACIDIC PROTEIN"/>
    <property type="match status" value="1"/>
</dbReference>
<feature type="compositionally biased region" description="Basic and acidic residues" evidence="3">
    <location>
        <begin position="328"/>
        <end position="350"/>
    </location>
</feature>
<feature type="compositionally biased region" description="Basic residues" evidence="3">
    <location>
        <begin position="351"/>
        <end position="365"/>
    </location>
</feature>
<feature type="region of interest" description="Disordered" evidence="3">
    <location>
        <begin position="1"/>
        <end position="427"/>
    </location>
</feature>
<feature type="compositionally biased region" description="Basic and acidic residues" evidence="3">
    <location>
        <begin position="149"/>
        <end position="163"/>
    </location>
</feature>
<dbReference type="PANTHER" id="PTHR22175">
    <property type="entry name" value="SMALL ACIDIC PROTEIN-RELATED"/>
    <property type="match status" value="1"/>
</dbReference>
<evidence type="ECO:0000313" key="5">
    <source>
        <dbReference type="EMBL" id="KAF4585477.1"/>
    </source>
</evidence>
<comment type="similarity">
    <text evidence="1">Belongs to the SMAP family.</text>
</comment>